<proteinExistence type="predicted"/>
<dbReference type="InterPro" id="IPR025164">
    <property type="entry name" value="Toastrack_DUF4097"/>
</dbReference>
<accession>A0ABT8JGJ1</accession>
<comment type="caution">
    <text evidence="3">The sequence shown here is derived from an EMBL/GenBank/DDBJ whole genome shotgun (WGS) entry which is preliminary data.</text>
</comment>
<feature type="chain" id="PRO_5046823696" evidence="1">
    <location>
        <begin position="21"/>
        <end position="286"/>
    </location>
</feature>
<keyword evidence="4" id="KW-1185">Reference proteome</keyword>
<dbReference type="PROSITE" id="PS51257">
    <property type="entry name" value="PROKAR_LIPOPROTEIN"/>
    <property type="match status" value="1"/>
</dbReference>
<name>A0ABT8JGJ1_9BACL</name>
<dbReference type="Proteomes" id="UP001174205">
    <property type="component" value="Unassembled WGS sequence"/>
</dbReference>
<feature type="signal peptide" evidence="1">
    <location>
        <begin position="1"/>
        <end position="20"/>
    </location>
</feature>
<protein>
    <submittedName>
        <fullName evidence="3">DUF4097 family beta strand repeat-containing protein</fullName>
    </submittedName>
</protein>
<dbReference type="EMBL" id="JAROCD010000013">
    <property type="protein sequence ID" value="MDN4604308.1"/>
    <property type="molecule type" value="Genomic_DNA"/>
</dbReference>
<evidence type="ECO:0000259" key="2">
    <source>
        <dbReference type="Pfam" id="PF13349"/>
    </source>
</evidence>
<evidence type="ECO:0000256" key="1">
    <source>
        <dbReference type="SAM" id="SignalP"/>
    </source>
</evidence>
<keyword evidence="1" id="KW-0732">Signal</keyword>
<feature type="domain" description="DUF4097" evidence="2">
    <location>
        <begin position="118"/>
        <end position="255"/>
    </location>
</feature>
<evidence type="ECO:0000313" key="3">
    <source>
        <dbReference type="EMBL" id="MDN4604308.1"/>
    </source>
</evidence>
<gene>
    <name evidence="3" type="ORF">P5G61_23990</name>
</gene>
<dbReference type="Pfam" id="PF13349">
    <property type="entry name" value="DUF4097"/>
    <property type="match status" value="1"/>
</dbReference>
<dbReference type="RefSeq" id="WP_301248731.1">
    <property type="nucleotide sequence ID" value="NZ_JAROCD010000013.1"/>
</dbReference>
<evidence type="ECO:0000313" key="4">
    <source>
        <dbReference type="Proteomes" id="UP001174205"/>
    </source>
</evidence>
<reference evidence="3" key="1">
    <citation type="submission" date="2023-03" db="EMBL/GenBank/DDBJ databases">
        <title>MT1 and MT2 Draft Genomes of Novel Species.</title>
        <authorList>
            <person name="Venkateswaran K."/>
        </authorList>
    </citation>
    <scope>NUCLEOTIDE SEQUENCE</scope>
    <source>
        <strain evidence="3">F6_3S_P_1C</strain>
    </source>
</reference>
<organism evidence="3 4">
    <name type="scientific">Paenibacillus vandeheii</name>
    <dbReference type="NCBI Taxonomy" id="3035917"/>
    <lineage>
        <taxon>Bacteria</taxon>
        <taxon>Bacillati</taxon>
        <taxon>Bacillota</taxon>
        <taxon>Bacilli</taxon>
        <taxon>Bacillales</taxon>
        <taxon>Paenibacillaceae</taxon>
        <taxon>Paenibacillus</taxon>
    </lineage>
</organism>
<sequence>MHSVYKKLLVAALGSVGLLAACTNNPLNSSSESGNAQGAESPWMKLISNNAIDKELDQVSEKSASSLLVVDHPVGNIEVRSSEDGELQVRTYIQALNNRTGESTLEELAQNAEVSLTTKGNTTTVDIHPKDETGTDLWSWADKNIGNSHFIVNYVIEAPANIVEYEISTEVGNISLAGLTGSYELANNTGSIDLNNIQVQGKSSIKSDAGTIRLDLNQLHDGSQLKASTELGTITALLPSNLAYTLKAETDLGKVSGASRGKSDINGGGPLLSLSTSVGTIKVENK</sequence>